<dbReference type="GO" id="GO:0005576">
    <property type="term" value="C:extracellular region"/>
    <property type="evidence" value="ECO:0007669"/>
    <property type="project" value="TreeGrafter"/>
</dbReference>
<dbReference type="GO" id="GO:0008061">
    <property type="term" value="F:chitin binding"/>
    <property type="evidence" value="ECO:0007669"/>
    <property type="project" value="InterPro"/>
</dbReference>
<keyword evidence="5 7" id="KW-0326">Glycosidase</keyword>
<dbReference type="InterPro" id="IPR011583">
    <property type="entry name" value="Chitinase_II/V-like_cat"/>
</dbReference>
<evidence type="ECO:0000259" key="9">
    <source>
        <dbReference type="PROSITE" id="PS51910"/>
    </source>
</evidence>
<gene>
    <name evidence="10" type="ORF">J8A68_000926</name>
</gene>
<keyword evidence="3" id="KW-0146">Chitin degradation</keyword>
<comment type="catalytic activity">
    <reaction evidence="1">
        <text>Random endo-hydrolysis of N-acetyl-beta-D-glucosaminide (1-&gt;4)-beta-linkages in chitin and chitodextrins.</text>
        <dbReference type="EC" id="3.2.1.14"/>
    </reaction>
</comment>
<reference evidence="10 11" key="1">
    <citation type="journal article" date="2021" name="DNA Res.">
        <title>Genome analysis of Candida subhashii reveals its hybrid nature and dual mitochondrial genome conformations.</title>
        <authorList>
            <person name="Mixao V."/>
            <person name="Hegedusova E."/>
            <person name="Saus E."/>
            <person name="Pryszcz L.P."/>
            <person name="Cillingova A."/>
            <person name="Nosek J."/>
            <person name="Gabaldon T."/>
        </authorList>
    </citation>
    <scope>NUCLEOTIDE SEQUENCE [LARGE SCALE GENOMIC DNA]</scope>
    <source>
        <strain evidence="10 11">CBS 10753</strain>
    </source>
</reference>
<dbReference type="EMBL" id="JAGSYN010000049">
    <property type="protein sequence ID" value="KAG7665524.1"/>
    <property type="molecule type" value="Genomic_DNA"/>
</dbReference>
<comment type="caution">
    <text evidence="10">The sequence shown here is derived from an EMBL/GenBank/DDBJ whole genome shotgun (WGS) entry which is preliminary data.</text>
</comment>
<dbReference type="GeneID" id="73467727"/>
<evidence type="ECO:0000256" key="3">
    <source>
        <dbReference type="ARBA" id="ARBA00023024"/>
    </source>
</evidence>
<dbReference type="Pfam" id="PF00704">
    <property type="entry name" value="Glyco_hydro_18"/>
    <property type="match status" value="1"/>
</dbReference>
<evidence type="ECO:0000256" key="7">
    <source>
        <dbReference type="RuleBase" id="RU000489"/>
    </source>
</evidence>
<evidence type="ECO:0000256" key="2">
    <source>
        <dbReference type="ARBA" id="ARBA00022801"/>
    </source>
</evidence>
<feature type="domain" description="GH18" evidence="9">
    <location>
        <begin position="25"/>
        <end position="379"/>
    </location>
</feature>
<keyword evidence="2 7" id="KW-0378">Hydrolase</keyword>
<organism evidence="10 11">
    <name type="scientific">[Candida] subhashii</name>
    <dbReference type="NCBI Taxonomy" id="561895"/>
    <lineage>
        <taxon>Eukaryota</taxon>
        <taxon>Fungi</taxon>
        <taxon>Dikarya</taxon>
        <taxon>Ascomycota</taxon>
        <taxon>Saccharomycotina</taxon>
        <taxon>Pichiomycetes</taxon>
        <taxon>Debaryomycetaceae</taxon>
        <taxon>Spathaspora</taxon>
    </lineage>
</organism>
<dbReference type="GO" id="GO:0000272">
    <property type="term" value="P:polysaccharide catabolic process"/>
    <property type="evidence" value="ECO:0007669"/>
    <property type="project" value="UniProtKB-KW"/>
</dbReference>
<dbReference type="PROSITE" id="PS01095">
    <property type="entry name" value="GH18_1"/>
    <property type="match status" value="1"/>
</dbReference>
<dbReference type="OrthoDB" id="76388at2759"/>
<accession>A0A8J5V4Y9</accession>
<dbReference type="GO" id="GO:0008843">
    <property type="term" value="F:endochitinase activity"/>
    <property type="evidence" value="ECO:0007669"/>
    <property type="project" value="UniProtKB-EC"/>
</dbReference>
<evidence type="ECO:0000256" key="4">
    <source>
        <dbReference type="ARBA" id="ARBA00023277"/>
    </source>
</evidence>
<dbReference type="PANTHER" id="PTHR11177">
    <property type="entry name" value="CHITINASE"/>
    <property type="match status" value="1"/>
</dbReference>
<keyword evidence="4" id="KW-0119">Carbohydrate metabolism</keyword>
<comment type="similarity">
    <text evidence="8">Belongs to the glycosyl hydrolase 18 family.</text>
</comment>
<protein>
    <submittedName>
        <fullName evidence="10">CHT4</fullName>
    </submittedName>
</protein>
<dbReference type="SMART" id="SM00636">
    <property type="entry name" value="Glyco_18"/>
    <property type="match status" value="1"/>
</dbReference>
<dbReference type="Proteomes" id="UP000694255">
    <property type="component" value="Unassembled WGS sequence"/>
</dbReference>
<dbReference type="InterPro" id="IPR001223">
    <property type="entry name" value="Glyco_hydro18_cat"/>
</dbReference>
<evidence type="ECO:0000256" key="1">
    <source>
        <dbReference type="ARBA" id="ARBA00000822"/>
    </source>
</evidence>
<evidence type="ECO:0000313" key="10">
    <source>
        <dbReference type="EMBL" id="KAG7665524.1"/>
    </source>
</evidence>
<evidence type="ECO:0000256" key="5">
    <source>
        <dbReference type="ARBA" id="ARBA00023295"/>
    </source>
</evidence>
<keyword evidence="11" id="KW-1185">Reference proteome</keyword>
<dbReference type="PROSITE" id="PS51910">
    <property type="entry name" value="GH18_2"/>
    <property type="match status" value="1"/>
</dbReference>
<dbReference type="GO" id="GO:0006032">
    <property type="term" value="P:chitin catabolic process"/>
    <property type="evidence" value="ECO:0007669"/>
    <property type="project" value="UniProtKB-KW"/>
</dbReference>
<dbReference type="AlphaFoldDB" id="A0A8J5V4Y9"/>
<dbReference type="RefSeq" id="XP_049265756.1">
    <property type="nucleotide sequence ID" value="XM_049410653.1"/>
</dbReference>
<sequence>MFQRISNKLHSQQQHSFQLTQCPTMKTGIYFSNWSVYSRNHFLTSIPLQNYTHLFYAFFLPSATTGHIQSNDAWADFQLPLPDPTNPNGAKVTGNLQQLYKLKKLHRGLKTILSIGGWGTAHLFEAVVANTERLNNFINSIVDHIAEYGFDGVDLDWEYPSTPHQGKQFVQLVHALRKALPPQYSISIAAPAGGDKIKNFDLRTMDQVIDFWNVMCYDFAGEGWSRHTGFHSNLFGNNGDNDLCSSGVIQKYLDAGICSDKLILGMPMYGRVFHGAKAGGIGAGFDKSHHGHCVEEDIVDYKKLPIGQESVDLRKVGAVSYDVKMRQVITYDNVQCVRIKANYILSNRLGGGMWWDSAGDDECEERSLVGNFVDQIGGVEKLDRKENIISYPGSNYLKGL</sequence>
<evidence type="ECO:0000256" key="6">
    <source>
        <dbReference type="ARBA" id="ARBA00023326"/>
    </source>
</evidence>
<evidence type="ECO:0000256" key="8">
    <source>
        <dbReference type="RuleBase" id="RU004453"/>
    </source>
</evidence>
<dbReference type="InterPro" id="IPR001579">
    <property type="entry name" value="Glyco_hydro_18_chit_AS"/>
</dbReference>
<keyword evidence="6" id="KW-0624">Polysaccharide degradation</keyword>
<name>A0A8J5V4Y9_9ASCO</name>
<evidence type="ECO:0000313" key="11">
    <source>
        <dbReference type="Proteomes" id="UP000694255"/>
    </source>
</evidence>
<dbReference type="CDD" id="cd06548">
    <property type="entry name" value="GH18_chitinase"/>
    <property type="match status" value="1"/>
</dbReference>
<dbReference type="InterPro" id="IPR050314">
    <property type="entry name" value="Glycosyl_Hydrlase_18"/>
</dbReference>
<proteinExistence type="inferred from homology"/>
<dbReference type="PANTHER" id="PTHR11177:SF317">
    <property type="entry name" value="CHITINASE 12-RELATED"/>
    <property type="match status" value="1"/>
</dbReference>